<dbReference type="Proteomes" id="UP001143910">
    <property type="component" value="Unassembled WGS sequence"/>
</dbReference>
<comment type="caution">
    <text evidence="1">The sequence shown here is derived from an EMBL/GenBank/DDBJ whole genome shotgun (WGS) entry which is preliminary data.</text>
</comment>
<evidence type="ECO:0000313" key="2">
    <source>
        <dbReference type="Proteomes" id="UP001143910"/>
    </source>
</evidence>
<protein>
    <submittedName>
        <fullName evidence="1">Uncharacterized protein</fullName>
    </submittedName>
</protein>
<sequence>MPSRNSATPWPNYTDSRQESWHGRIKRREKWHKVYLGGIGGIALLSLAVLALAAASLAQKSQTIDALKVVMAKHVTGTHPILLSFAHLLGIGLWGSAFAPILTVGLWSGQEAQFRRRFEADGGPTLDLLQGVSQSGPLLGCMIGAATMTAPTHLAAFAPNHTVAVNAAVATQSTANSTRPILPRSSSPLLPIMTSAEIAQNVFLKWMSAPIVFVFYVSHKLYYRTGYVHIRDMDVDTGRRDWNLPILVTQEKEERATWPKWKKWYKFIC</sequence>
<dbReference type="EMBL" id="JANJQO010001490">
    <property type="protein sequence ID" value="KAJ2970685.1"/>
    <property type="molecule type" value="Genomic_DNA"/>
</dbReference>
<keyword evidence="2" id="KW-1185">Reference proteome</keyword>
<reference evidence="1" key="1">
    <citation type="submission" date="2022-08" db="EMBL/GenBank/DDBJ databases">
        <title>Genome Sequence of Lecanicillium fungicola.</title>
        <authorList>
            <person name="Buettner E."/>
        </authorList>
    </citation>
    <scope>NUCLEOTIDE SEQUENCE</scope>
    <source>
        <strain evidence="1">Babe33</strain>
    </source>
</reference>
<evidence type="ECO:0000313" key="1">
    <source>
        <dbReference type="EMBL" id="KAJ2970685.1"/>
    </source>
</evidence>
<organism evidence="1 2">
    <name type="scientific">Zarea fungicola</name>
    <dbReference type="NCBI Taxonomy" id="93591"/>
    <lineage>
        <taxon>Eukaryota</taxon>
        <taxon>Fungi</taxon>
        <taxon>Dikarya</taxon>
        <taxon>Ascomycota</taxon>
        <taxon>Pezizomycotina</taxon>
        <taxon>Sordariomycetes</taxon>
        <taxon>Hypocreomycetidae</taxon>
        <taxon>Hypocreales</taxon>
        <taxon>Cordycipitaceae</taxon>
        <taxon>Zarea</taxon>
    </lineage>
</organism>
<accession>A0ACC1MUJ3</accession>
<name>A0ACC1MUJ3_9HYPO</name>
<proteinExistence type="predicted"/>
<gene>
    <name evidence="1" type="ORF">NQ176_g8070</name>
</gene>